<feature type="domain" description="EGF-like" evidence="14">
    <location>
        <begin position="837"/>
        <end position="873"/>
    </location>
</feature>
<feature type="domain" description="EGF-like" evidence="14">
    <location>
        <begin position="2406"/>
        <end position="2442"/>
    </location>
</feature>
<dbReference type="SUPFAM" id="SSF49899">
    <property type="entry name" value="Concanavalin A-like lectins/glucanases"/>
    <property type="match status" value="5"/>
</dbReference>
<feature type="domain" description="EGF-like" evidence="14">
    <location>
        <begin position="493"/>
        <end position="529"/>
    </location>
</feature>
<feature type="disulfide bond" evidence="10">
    <location>
        <begin position="1133"/>
        <end position="1142"/>
    </location>
</feature>
<dbReference type="GO" id="GO:1901222">
    <property type="term" value="P:regulation of non-canonical NF-kappaB signal transduction"/>
    <property type="evidence" value="ECO:0007669"/>
    <property type="project" value="UniProtKB-ARBA"/>
</dbReference>
<dbReference type="SMART" id="SM00181">
    <property type="entry name" value="EGF"/>
    <property type="match status" value="41"/>
</dbReference>
<feature type="disulfide bond" evidence="10">
    <location>
        <begin position="1095"/>
        <end position="1104"/>
    </location>
</feature>
<evidence type="ECO:0000256" key="10">
    <source>
        <dbReference type="PROSITE-ProRule" id="PRU00076"/>
    </source>
</evidence>
<dbReference type="FunFam" id="2.10.25.10:FF:000508">
    <property type="entry name" value="Eyes shut homolog"/>
    <property type="match status" value="1"/>
</dbReference>
<protein>
    <recommendedName>
        <fullName evidence="17">Protein eyes shut homolog</fullName>
    </recommendedName>
</protein>
<accession>A0A673ZJZ5</accession>
<feature type="disulfide bond" evidence="10">
    <location>
        <begin position="1366"/>
        <end position="1375"/>
    </location>
</feature>
<dbReference type="Ensembl" id="ENSSTUT00000049615.1">
    <property type="protein sequence ID" value="ENSSTUP00000047574.1"/>
    <property type="gene ID" value="ENSSTUG00000019910.1"/>
</dbReference>
<dbReference type="GO" id="GO:0007399">
    <property type="term" value="P:nervous system development"/>
    <property type="evidence" value="ECO:0007669"/>
    <property type="project" value="UniProtKB-ARBA"/>
</dbReference>
<dbReference type="PROSITE" id="PS01187">
    <property type="entry name" value="EGF_CA"/>
    <property type="match status" value="10"/>
</dbReference>
<feature type="disulfide bond" evidence="10">
    <location>
        <begin position="331"/>
        <end position="340"/>
    </location>
</feature>
<feature type="domain" description="EGF-like" evidence="14">
    <location>
        <begin position="759"/>
        <end position="797"/>
    </location>
</feature>
<feature type="domain" description="EGF-like" evidence="14">
    <location>
        <begin position="178"/>
        <end position="221"/>
    </location>
</feature>
<dbReference type="CDD" id="cd00110">
    <property type="entry name" value="LamG"/>
    <property type="match status" value="5"/>
</dbReference>
<dbReference type="Pfam" id="PF02210">
    <property type="entry name" value="Laminin_G_2"/>
    <property type="match status" value="5"/>
</dbReference>
<dbReference type="Pfam" id="PF00008">
    <property type="entry name" value="EGF"/>
    <property type="match status" value="17"/>
</dbReference>
<evidence type="ECO:0000256" key="11">
    <source>
        <dbReference type="SAM" id="MobiDB-lite"/>
    </source>
</evidence>
<feature type="disulfide bond" evidence="10">
    <location>
        <begin position="633"/>
        <end position="642"/>
    </location>
</feature>
<feature type="domain" description="EGF-like" evidence="14">
    <location>
        <begin position="913"/>
        <end position="949"/>
    </location>
</feature>
<dbReference type="InterPro" id="IPR049883">
    <property type="entry name" value="NOTCH1_EGF-like"/>
</dbReference>
<dbReference type="InterPro" id="IPR013032">
    <property type="entry name" value="EGF-like_CS"/>
</dbReference>
<dbReference type="InParanoid" id="A0A673ZJZ5"/>
<dbReference type="FunFam" id="2.10.25.10:FF:000472">
    <property type="entry name" value="Uncharacterized protein, isoform A"/>
    <property type="match status" value="3"/>
</dbReference>
<feature type="disulfide bond" evidence="10">
    <location>
        <begin position="1485"/>
        <end position="1494"/>
    </location>
</feature>
<dbReference type="GO" id="GO:0045597">
    <property type="term" value="P:positive regulation of cell differentiation"/>
    <property type="evidence" value="ECO:0007669"/>
    <property type="project" value="UniProtKB-ARBA"/>
</dbReference>
<feature type="disulfide bond" evidence="10">
    <location>
        <begin position="863"/>
        <end position="872"/>
    </location>
</feature>
<dbReference type="Pfam" id="PF07645">
    <property type="entry name" value="EGF_CA"/>
    <property type="match status" value="1"/>
</dbReference>
<evidence type="ECO:0000259" key="13">
    <source>
        <dbReference type="PROSITE" id="PS50025"/>
    </source>
</evidence>
<feature type="disulfide bond" evidence="10">
    <location>
        <begin position="768"/>
        <end position="785"/>
    </location>
</feature>
<feature type="disulfide bond" evidence="10">
    <location>
        <begin position="2389"/>
        <end position="2398"/>
    </location>
</feature>
<feature type="domain" description="EGF-like" evidence="14">
    <location>
        <begin position="1453"/>
        <end position="1495"/>
    </location>
</feature>
<feature type="disulfide bond" evidence="10">
    <location>
        <begin position="396"/>
        <end position="405"/>
    </location>
</feature>
<dbReference type="SUPFAM" id="SSF57184">
    <property type="entry name" value="Growth factor receptor domain"/>
    <property type="match status" value="4"/>
</dbReference>
<feature type="disulfide bond" evidence="10">
    <location>
        <begin position="2659"/>
        <end position="2668"/>
    </location>
</feature>
<feature type="disulfide bond" evidence="10">
    <location>
        <begin position="2679"/>
        <end position="2696"/>
    </location>
</feature>
<feature type="domain" description="EGF-like" evidence="14">
    <location>
        <begin position="645"/>
        <end position="681"/>
    </location>
</feature>
<keyword evidence="16" id="KW-1185">Reference proteome</keyword>
<dbReference type="OMA" id="FYCEIAL"/>
<dbReference type="PROSITE" id="PS50025">
    <property type="entry name" value="LAM_G_DOMAIN"/>
    <property type="match status" value="5"/>
</dbReference>
<dbReference type="SMART" id="SM00282">
    <property type="entry name" value="LamG"/>
    <property type="match status" value="5"/>
</dbReference>
<dbReference type="InterPro" id="IPR009030">
    <property type="entry name" value="Growth_fac_rcpt_cys_sf"/>
</dbReference>
<feature type="domain" description="Laminin G" evidence="13">
    <location>
        <begin position="1634"/>
        <end position="1847"/>
    </location>
</feature>
<feature type="domain" description="EGF-like" evidence="14">
    <location>
        <begin position="303"/>
        <end position="341"/>
    </location>
</feature>
<feature type="domain" description="EGF-like" evidence="14">
    <location>
        <begin position="1302"/>
        <end position="1338"/>
    </location>
</feature>
<evidence type="ECO:0000256" key="5">
    <source>
        <dbReference type="ARBA" id="ARBA00022729"/>
    </source>
</evidence>
<feature type="disulfide bond" evidence="10">
    <location>
        <begin position="2698"/>
        <end position="2707"/>
    </location>
</feature>
<evidence type="ECO:0000256" key="1">
    <source>
        <dbReference type="ARBA" id="ARBA00004498"/>
    </source>
</evidence>
<dbReference type="FunFam" id="2.10.25.10:FF:000053">
    <property type="entry name" value="Slit guidance ligand 2"/>
    <property type="match status" value="1"/>
</dbReference>
<feature type="chain" id="PRO_5025519088" description="Protein eyes shut homolog" evidence="12">
    <location>
        <begin position="26"/>
        <end position="2901"/>
    </location>
</feature>
<feature type="domain" description="EGF-like" evidence="14">
    <location>
        <begin position="951"/>
        <end position="987"/>
    </location>
</feature>
<dbReference type="InterPro" id="IPR001881">
    <property type="entry name" value="EGF-like_Ca-bd_dom"/>
</dbReference>
<dbReference type="Gene3D" id="2.60.120.200">
    <property type="match status" value="5"/>
</dbReference>
<evidence type="ECO:0000259" key="14">
    <source>
        <dbReference type="PROSITE" id="PS50026"/>
    </source>
</evidence>
<dbReference type="FunFam" id="2.60.120.200:FF:000210">
    <property type="entry name" value="Protein eyes shut homolog"/>
    <property type="match status" value="1"/>
</dbReference>
<comment type="caution">
    <text evidence="10">Lacks conserved residue(s) required for the propagation of feature annotation.</text>
</comment>
<feature type="disulfide bond" evidence="10">
    <location>
        <begin position="2114"/>
        <end position="2123"/>
    </location>
</feature>
<feature type="disulfide bond" evidence="10">
    <location>
        <begin position="1214"/>
        <end position="1223"/>
    </location>
</feature>
<feature type="domain" description="EGF-like" evidence="14">
    <location>
        <begin position="2125"/>
        <end position="2161"/>
    </location>
</feature>
<feature type="domain" description="EGF-like" evidence="14">
    <location>
        <begin position="370"/>
        <end position="406"/>
    </location>
</feature>
<dbReference type="Gene3D" id="2.10.25.10">
    <property type="entry name" value="Laminin"/>
    <property type="match status" value="40"/>
</dbReference>
<feature type="domain" description="EGF-like" evidence="14">
    <location>
        <begin position="1378"/>
        <end position="1413"/>
    </location>
</feature>
<evidence type="ECO:0000313" key="16">
    <source>
        <dbReference type="Proteomes" id="UP000472277"/>
    </source>
</evidence>
<feature type="disulfide bond" evidence="10">
    <location>
        <begin position="1523"/>
        <end position="1532"/>
    </location>
</feature>
<dbReference type="GO" id="GO:0050877">
    <property type="term" value="P:nervous system process"/>
    <property type="evidence" value="ECO:0007669"/>
    <property type="project" value="UniProtKB-ARBA"/>
</dbReference>
<dbReference type="Pfam" id="PF12661">
    <property type="entry name" value="hEGF"/>
    <property type="match status" value="6"/>
</dbReference>
<dbReference type="GeneTree" id="ENSGT00940000165329"/>
<reference evidence="15" key="2">
    <citation type="submission" date="2025-09" db="UniProtKB">
        <authorList>
            <consortium name="Ensembl"/>
        </authorList>
    </citation>
    <scope>IDENTIFICATION</scope>
</reference>
<feature type="domain" description="EGF-like" evidence="14">
    <location>
        <begin position="607"/>
        <end position="643"/>
    </location>
</feature>
<dbReference type="GO" id="GO:0005509">
    <property type="term" value="F:calcium ion binding"/>
    <property type="evidence" value="ECO:0007669"/>
    <property type="project" value="InterPro"/>
</dbReference>
<sequence length="2901" mass="316737">MQRLSFHIIAVIISYFLNGCVVVHSRTVCNRPANLEWQLQPQTAQVKWTLMENICNSMVQCLGDQERTETQKSDVPPTWNLPQICPLEVQFGVKLFVSIDATLDLYGIRILNVSKEDFESCSTAPQSQDQFLCSDDVMNASRQVDPKWLLPGLHYFIASHEGNSQLCKLGLRLNVSVKEQQCQSSPLVRLCSGNGVCRTSFWEDGAYRCQCRQHYSGKFCEKFDACLENPCENEGVCVSNGTTDHIHATYKCLCPPHFTGANCSAVIGRENCDRVCRNGTCLQVSPFSFKCVCYTGPPGPPCGTSCDPNPCRNGGECEESSESTAGYACACLEGFTGLRCDTPVNINCLSYECQREKCSDGTTGPQCRRQRSLCSPSPCHNNASCLVQGEDYVCRCLPGFSGKSCEVVIDYCSLLSVNCLHQGLCLSVIGGYNCLCAPGWIGEFCQYGGNACLIYPDSCMNGATCITSSQPTAPPQYRCICSPGYTGPHCETEINQCFSNPCLHNGTCLDSVGFYKCSCPPGFLGQKCEVDVDACTLPNTTCPRNTHCLDLPDGLKYTLGKTTLFLPIWHYIQTKPCANGGRCVLNNASSSTCVCAPGWAGRNCRLNINDCVQHWCQNGATCVDEIDGYSCLCPRGYSGSYCEMDVDNCIGHHCSEHGVCLDQQYNYTCRCELGFQGSYCERETDECKSSPCVNGATCEDVIGGYQCHCPPGFEGRWCSENVNDCWSRPCLNGGSCMDLLNGYICHCPFGWGADDCSAPVNQCVLNPCDPEGTLFCEELPNGFKCVCQHGYMGRLCEIPISHCVDGLCHHGSKCVDLPRGFKCHCLPGLTGRFCEVNIDDCEEKPCGVLSICKDTVNGYNCFCAPGFIGNNCEVEVNECLSQPCHNGASCSDELNAFSCLCPIGVIGDYCEINIDECLSGPCRHNSTCLDLANGYECVCLPGFTGAGCELDINECASSPCKNGATCIDQPGNYHCQCVAPFKGRNCEFLPCEANNPCENGAECVEEPDQVRFPLGFRCRCRRGFTGPRCEINMDECSSNPCLHGFCYDVVDGFYCLCNPGYAGVRCDQDIDDCASNMCSNNSTCRDLHLTYKCLCVPGWEGEFCQQEIDECSSQPCKNNATCTDLLNSYQCLCPQGWAGVDCSEDVDECDSGPCLNGAQCQESPLPGEFSCTCPPFFSGPLCNMPFDPCDSAHDPCLHNATCLTRSDGTAACRCRPGFQGTRCEIDTDECISGPCQNQGHCLDRVNSYSCDCEPGFSGHHCEEDINECSSRPCQNGGICQDQVNRFHCNCPAGYFGTLCDLDINECEVSPCLHEAVCINKPGGFKCVCRPGNAGTWCELSIDECVSNPCQNGGSCVDGPNRYQCLCAGGFMGFHCETNTDECMSGPCLHGRCIDGVDVYYCQCELGWTGARCEMNIDECSSSPCLNGGSCVDLVDKYACFCLDGYTGKNCDIDIDICLETPINVTLCLNGGTCLDGQGSNFTCSCPAGFIGDFCEMDVNECCSDPCLHGAICRDLLNGYLCHCRAGWTGLHCELDINECLPQPCNQGMCIQNEPGYGYTCFCRPGFVGRNCEHNYDDCLVQPCPGGYSCVDSINEVSCQPAEGDMSSIYEILHFSKLPFIFPSLSHPPFPSPDSSYVQYSGNSYLEFEGIDLGANNNITVRFQTQEAQGTILYVDQGAVTRGFFFMKLFIQEGMLQYVFSCNREEGIRRINTSIRVDDGNPYIVYVRQHLAPCEAEVVVSGYERVRSQPSNYWSGLTTQRTSHMFIGGLPRRYLPYQGAQPFSNYTGCIEIIEMNKLRGFYTSSAVAGSNVDNSPTRPWQPAPTHSPPPAPTQPPTAPTQPPPPPFCHAALCLNGGTCHELQRPSGALSFYCDCPLHFTGHFCEKDTTIFIPSFNGTSYLELPPLASLLQSPGASADPSHPANDTTVTLYLTVKTRATQGTILYTREENLGDRLLHVFLQDGIPVVKLGCSGVQVLNADAGQTINTNRLTSIRIRYRLPVGRSGGSCMIEIAVDNGTVKRQEESLFQPVSEVALGPIFLGDVPSHRDQPASTREVRGFVGCIRELQVNNKDIYIAGEALGGRNIHNCDTPVCQHLPCRNGGTCVSDAEDWFCECPPLYSGRLCQFTACEWSPCGHGATCIPKSHQEAVCLCPYGRQGLLCDDAINITRARFSGNDEFGYTSFIAYSSIPSLSVYYEFQLKLTFADSASALKDNLILFSGQKGHGIDGDDFFVLGVRNGRIVHKFNLGSGVGTMVSDRLNREIDIHTVNFGRSRRTGWLKVDRQRNRTGSSPGHLAGLNALSQVFVGGYNEYTPELLPLGSRFRNGFQGCIFDLEFRTRRDGKFIALGKPEGHPNSGRSVGQCGVTPCTLVTCRNGGTCVDSGSSVYCQCPFGWKGALCSETVSVCDAEHRPPPLCARGSTCVPLPDGYTCLCPLGTGGLHCQQAMAISDPFFSGNQSSWMSFSPVSIRHRTDLRLQFQTLSPEGILFYTAQHLSARAGDFFCVSLTSGLVQLRYNLGSGTSVLQSTNRVDTSGGTWHTVRTGRTGHQGFLVLDGLEVKQNDTEGGMSTLDVATDLFVGGVSDLSSISTFSVESEPVGFTGGVRELVLNGHDFDLTETGALGGANVGDWDGTACGYKVCQNGGRCTALSGADSDSFMCTCPPRWTGPVCNQSVYCVNNLCQHESLCFSDLVTGSYDCFCPLGWEGRYCDKQVGLSMTTLKFVGKSYLKYRDPKFNTRNLRYTQVSFNFTASGNEGLILWMGRAEHDDDDYLAVGLQAGHLKIAVNLGERLSLPLTFRNVTLCCNKWHYLSISLNSTLIQVFLGDERVLFEDVDPFERYVAMNYGGLLYLGGFELHRNISTVTSGLFTKGFVGDLKDVRLYQDPRQLQFLRNSKGFNVYTSNE</sequence>
<dbReference type="FunFam" id="2.10.25.10:FF:000327">
    <property type="entry name" value="neurogenic locus notch homolog protein 4"/>
    <property type="match status" value="1"/>
</dbReference>
<feature type="disulfide bond" evidence="10">
    <location>
        <begin position="2432"/>
        <end position="2441"/>
    </location>
</feature>
<dbReference type="FunFam" id="2.10.25.10:FF:000012">
    <property type="entry name" value="Delta-like protein"/>
    <property type="match status" value="1"/>
</dbReference>
<feature type="disulfide bond" evidence="10">
    <location>
        <begin position="747"/>
        <end position="756"/>
    </location>
</feature>
<dbReference type="InterPro" id="IPR000742">
    <property type="entry name" value="EGF"/>
</dbReference>
<feature type="disulfide bond" evidence="10">
    <location>
        <begin position="211"/>
        <end position="220"/>
    </location>
</feature>
<dbReference type="Pfam" id="PF25024">
    <property type="entry name" value="EGF_TEN"/>
    <property type="match status" value="1"/>
</dbReference>
<reference evidence="15" key="1">
    <citation type="submission" date="2025-08" db="UniProtKB">
        <authorList>
            <consortium name="Ensembl"/>
        </authorList>
    </citation>
    <scope>IDENTIFICATION</scope>
</reference>
<dbReference type="FunFam" id="2.10.25.10:FF:000031">
    <property type="entry name" value="neurogenic locus notch homolog protein 3"/>
    <property type="match status" value="2"/>
</dbReference>
<evidence type="ECO:0000256" key="2">
    <source>
        <dbReference type="ARBA" id="ARBA00022525"/>
    </source>
</evidence>
<feature type="compositionally biased region" description="Pro residues" evidence="11">
    <location>
        <begin position="1818"/>
        <end position="1841"/>
    </location>
</feature>
<feature type="disulfide bond" evidence="10">
    <location>
        <begin position="825"/>
        <end position="834"/>
    </location>
</feature>
<feature type="domain" description="EGF-like" evidence="14">
    <location>
        <begin position="1264"/>
        <end position="1300"/>
    </location>
</feature>
<feature type="domain" description="EGF-like" evidence="14">
    <location>
        <begin position="683"/>
        <end position="719"/>
    </location>
</feature>
<dbReference type="FunFam" id="2.10.25.10:FF:000142">
    <property type="entry name" value="Crumbs cell polarity complex component 2"/>
    <property type="match status" value="1"/>
</dbReference>
<feature type="disulfide bond" evidence="10">
    <location>
        <begin position="1539"/>
        <end position="1549"/>
    </location>
</feature>
<keyword evidence="8 10" id="KW-1015">Disulfide bond</keyword>
<feature type="domain" description="EGF-like" evidence="14">
    <location>
        <begin position="1497"/>
        <end position="1533"/>
    </location>
</feature>
<keyword evidence="3" id="KW-0272">Extracellular matrix</keyword>
<dbReference type="FunFam" id="2.10.25.10:FF:001002">
    <property type="entry name" value="Protein eyes shut homolog"/>
    <property type="match status" value="1"/>
</dbReference>
<feature type="disulfide bond" evidence="10">
    <location>
        <begin position="1403"/>
        <end position="1412"/>
    </location>
</feature>
<feature type="disulfide bond" evidence="10">
    <location>
        <begin position="939"/>
        <end position="948"/>
    </location>
</feature>
<feature type="domain" description="EGF-like" evidence="14">
    <location>
        <begin position="2629"/>
        <end position="2669"/>
    </location>
</feature>
<dbReference type="FunFam" id="2.10.25.10:FF:000591">
    <property type="entry name" value="Protein eyes shut homolog"/>
    <property type="match status" value="1"/>
</dbReference>
<dbReference type="PANTHER" id="PTHR12916">
    <property type="entry name" value="CYTOCHROME C OXIDASE POLYPEPTIDE VIC-2"/>
    <property type="match status" value="1"/>
</dbReference>
<feature type="disulfide bond" evidence="10">
    <location>
        <begin position="671"/>
        <end position="680"/>
    </location>
</feature>
<dbReference type="GO" id="GO:0019904">
    <property type="term" value="F:protein domain specific binding"/>
    <property type="evidence" value="ECO:0007669"/>
    <property type="project" value="UniProtKB-ARBA"/>
</dbReference>
<feature type="domain" description="Laminin G" evidence="13">
    <location>
        <begin position="2715"/>
        <end position="2900"/>
    </location>
</feature>
<dbReference type="InterPro" id="IPR001791">
    <property type="entry name" value="Laminin_G"/>
</dbReference>
<feature type="region of interest" description="Disordered" evidence="11">
    <location>
        <begin position="1811"/>
        <end position="1841"/>
    </location>
</feature>
<feature type="disulfide bond" evidence="10">
    <location>
        <begin position="1328"/>
        <end position="1337"/>
    </location>
</feature>
<dbReference type="FunFam" id="2.10.25.10:FF:000537">
    <property type="entry name" value="Notch 3"/>
    <property type="match status" value="1"/>
</dbReference>
<evidence type="ECO:0000256" key="7">
    <source>
        <dbReference type="ARBA" id="ARBA00022837"/>
    </source>
</evidence>
<dbReference type="InterPro" id="IPR000152">
    <property type="entry name" value="EGF-type_Asp/Asn_hydroxyl_site"/>
</dbReference>
<feature type="domain" description="Laminin G" evidence="13">
    <location>
        <begin position="2449"/>
        <end position="2633"/>
    </location>
</feature>
<dbReference type="FunFam" id="2.10.25.10:FF:000373">
    <property type="entry name" value="sushi, nidogen and EGF-like domain-containing protein 1"/>
    <property type="match status" value="1"/>
</dbReference>
<feature type="disulfide bond" evidence="10">
    <location>
        <begin position="436"/>
        <end position="445"/>
    </location>
</feature>
<feature type="domain" description="EGF-like" evidence="14">
    <location>
        <begin position="1107"/>
        <end position="1143"/>
    </location>
</feature>
<dbReference type="GO" id="GO:0051241">
    <property type="term" value="P:negative regulation of multicellular organismal process"/>
    <property type="evidence" value="ECO:0007669"/>
    <property type="project" value="UniProtKB-ARBA"/>
</dbReference>
<feature type="domain" description="EGF-like" evidence="14">
    <location>
        <begin position="1535"/>
        <end position="1572"/>
    </location>
</feature>
<feature type="domain" description="EGF-like" evidence="14">
    <location>
        <begin position="1032"/>
        <end position="1067"/>
    </location>
</feature>
<feature type="domain" description="EGF-like" evidence="14">
    <location>
        <begin position="1340"/>
        <end position="1376"/>
    </location>
</feature>
<dbReference type="SMART" id="SM00179">
    <property type="entry name" value="EGF_CA"/>
    <property type="match status" value="37"/>
</dbReference>
<keyword evidence="6" id="KW-0677">Repeat</keyword>
<keyword evidence="5 12" id="KW-0732">Signal</keyword>
<dbReference type="InterPro" id="IPR013320">
    <property type="entry name" value="ConA-like_dom_sf"/>
</dbReference>
<feature type="disulfide bond" evidence="10">
    <location>
        <begin position="1036"/>
        <end position="1046"/>
    </location>
</feature>
<feature type="domain" description="EGF-like" evidence="14">
    <location>
        <begin position="875"/>
        <end position="911"/>
    </location>
</feature>
<keyword evidence="7" id="KW-0106">Calcium</keyword>
<dbReference type="PROSITE" id="PS50026">
    <property type="entry name" value="EGF_3"/>
    <property type="match status" value="40"/>
</dbReference>
<feature type="disulfide bond" evidence="10">
    <location>
        <begin position="1290"/>
        <end position="1299"/>
    </location>
</feature>
<evidence type="ECO:0000256" key="12">
    <source>
        <dbReference type="SAM" id="SignalP"/>
    </source>
</evidence>
<evidence type="ECO:0000256" key="9">
    <source>
        <dbReference type="ARBA" id="ARBA00023180"/>
    </source>
</evidence>
<dbReference type="FunFam" id="2.60.120.200:FF:000183">
    <property type="entry name" value="Protein eyes shut homolog"/>
    <property type="match status" value="1"/>
</dbReference>
<feature type="disulfide bond" evidence="10">
    <location>
        <begin position="254"/>
        <end position="263"/>
    </location>
</feature>
<feature type="disulfide bond" evidence="10">
    <location>
        <begin position="481"/>
        <end position="490"/>
    </location>
</feature>
<evidence type="ECO:0008006" key="17">
    <source>
        <dbReference type="Google" id="ProtNLM"/>
    </source>
</evidence>
<dbReference type="GO" id="GO:0048646">
    <property type="term" value="P:anatomical structure formation involved in morphogenesis"/>
    <property type="evidence" value="ECO:0007669"/>
    <property type="project" value="UniProtKB-ARBA"/>
</dbReference>
<evidence type="ECO:0000256" key="8">
    <source>
        <dbReference type="ARBA" id="ARBA00023157"/>
    </source>
</evidence>
<dbReference type="GO" id="GO:0060218">
    <property type="term" value="P:hematopoietic stem cell differentiation"/>
    <property type="evidence" value="ECO:0007669"/>
    <property type="project" value="UniProtKB-ARBA"/>
</dbReference>
<keyword evidence="2" id="KW-0964">Secreted</keyword>
<feature type="domain" description="EGF-like" evidence="14">
    <location>
        <begin position="408"/>
        <end position="446"/>
    </location>
</feature>
<feature type="disulfide bond" evidence="10">
    <location>
        <begin position="1057"/>
        <end position="1066"/>
    </location>
</feature>
<dbReference type="GO" id="GO:0048589">
    <property type="term" value="P:developmental growth"/>
    <property type="evidence" value="ECO:0007669"/>
    <property type="project" value="UniProtKB-ARBA"/>
</dbReference>
<feature type="disulfide bond" evidence="10">
    <location>
        <begin position="901"/>
        <end position="910"/>
    </location>
</feature>
<feature type="domain" description="EGF-like" evidence="14">
    <location>
        <begin position="1415"/>
        <end position="1451"/>
    </location>
</feature>
<dbReference type="FunFam" id="2.10.25.10:FF:000529">
    <property type="entry name" value="Eyes shut homolog"/>
    <property type="match status" value="1"/>
</dbReference>
<feature type="domain" description="EGF-like" evidence="14">
    <location>
        <begin position="1843"/>
        <end position="1884"/>
    </location>
</feature>
<feature type="domain" description="Laminin G" evidence="13">
    <location>
        <begin position="1889"/>
        <end position="2092"/>
    </location>
</feature>
<comment type="subcellular location">
    <subcellularLocation>
        <location evidence="1">Secreted</location>
        <location evidence="1">Extracellular space</location>
        <location evidence="1">Extracellular matrix</location>
    </subcellularLocation>
</comment>
<dbReference type="PROSITE" id="PS00022">
    <property type="entry name" value="EGF_1"/>
    <property type="match status" value="39"/>
</dbReference>
<feature type="domain" description="EGF-like" evidence="14">
    <location>
        <begin position="721"/>
        <end position="757"/>
    </location>
</feature>
<dbReference type="PROSITE" id="PS01186">
    <property type="entry name" value="EGF_2"/>
    <property type="match status" value="29"/>
</dbReference>
<feature type="domain" description="EGF-like" evidence="14">
    <location>
        <begin position="222"/>
        <end position="264"/>
    </location>
</feature>
<feature type="domain" description="EGF-like" evidence="14">
    <location>
        <begin position="799"/>
        <end position="835"/>
    </location>
</feature>
<feature type="domain" description="Laminin G" evidence="13">
    <location>
        <begin position="2172"/>
        <end position="2362"/>
    </location>
</feature>
<feature type="domain" description="EGF-like" evidence="14">
    <location>
        <begin position="988"/>
        <end position="1030"/>
    </location>
</feature>
<dbReference type="GO" id="GO:0051240">
    <property type="term" value="P:positive regulation of multicellular organismal process"/>
    <property type="evidence" value="ECO:0007669"/>
    <property type="project" value="UniProtKB-ARBA"/>
</dbReference>
<dbReference type="GO" id="GO:0009952">
    <property type="term" value="P:anterior/posterior pattern specification"/>
    <property type="evidence" value="ECO:0007669"/>
    <property type="project" value="UniProtKB-ARBA"/>
</dbReference>
<feature type="disulfide bond" evidence="10">
    <location>
        <begin position="977"/>
        <end position="986"/>
    </location>
</feature>
<dbReference type="FunFam" id="2.10.25.10:FF:000118">
    <property type="entry name" value="protein delta homolog 2"/>
    <property type="match status" value="1"/>
</dbReference>
<feature type="domain" description="EGF-like" evidence="14">
    <location>
        <begin position="448"/>
        <end position="491"/>
    </location>
</feature>
<feature type="disulfide bond" evidence="10">
    <location>
        <begin position="1020"/>
        <end position="1029"/>
    </location>
</feature>
<feature type="disulfide bond" evidence="10">
    <location>
        <begin position="1874"/>
        <end position="1883"/>
    </location>
</feature>
<dbReference type="FunFam" id="2.10.25.10:FF:000045">
    <property type="entry name" value="Slit guidance ligand 2"/>
    <property type="match status" value="1"/>
</dbReference>
<keyword evidence="9" id="KW-0325">Glycoprotein</keyword>
<feature type="domain" description="EGF-like" evidence="14">
    <location>
        <begin position="2363"/>
        <end position="2399"/>
    </location>
</feature>
<dbReference type="FunCoup" id="A0A673ZJZ5">
    <property type="interactions" value="10"/>
</dbReference>
<feature type="domain" description="EGF-like" evidence="14">
    <location>
        <begin position="1145"/>
        <end position="1183"/>
    </location>
</feature>
<feature type="disulfide bond" evidence="10">
    <location>
        <begin position="1173"/>
        <end position="1182"/>
    </location>
</feature>
<evidence type="ECO:0000313" key="15">
    <source>
        <dbReference type="Ensembl" id="ENSSTUP00000047574.1"/>
    </source>
</evidence>
<dbReference type="GO" id="GO:0035282">
    <property type="term" value="P:segmentation"/>
    <property type="evidence" value="ECO:0007669"/>
    <property type="project" value="UniProtKB-ARBA"/>
</dbReference>
<dbReference type="CDD" id="cd00054">
    <property type="entry name" value="EGF_CA"/>
    <property type="match status" value="25"/>
</dbReference>
<dbReference type="SUPFAM" id="SSF57196">
    <property type="entry name" value="EGF/Laminin"/>
    <property type="match status" value="23"/>
</dbReference>
<feature type="disulfide bond" evidence="10">
    <location>
        <begin position="709"/>
        <end position="718"/>
    </location>
</feature>
<dbReference type="GO" id="GO:0016020">
    <property type="term" value="C:membrane"/>
    <property type="evidence" value="ECO:0007669"/>
    <property type="project" value="UniProtKB-ARBA"/>
</dbReference>
<dbReference type="FunFam" id="2.10.25.10:FF:000122">
    <property type="entry name" value="Protein crumbs homolog 2"/>
    <property type="match status" value="5"/>
</dbReference>
<feature type="domain" description="EGF-like" evidence="14">
    <location>
        <begin position="2088"/>
        <end position="2124"/>
    </location>
</feature>
<feature type="disulfide bond" evidence="10">
    <location>
        <begin position="1382"/>
        <end position="1392"/>
    </location>
</feature>
<feature type="domain" description="EGF-like" evidence="14">
    <location>
        <begin position="568"/>
        <end position="605"/>
    </location>
</feature>
<feature type="disulfide bond" evidence="10">
    <location>
        <begin position="2151"/>
        <end position="2160"/>
    </location>
</feature>
<keyword evidence="4 10" id="KW-0245">EGF-like domain</keyword>
<dbReference type="FunFam" id="2.10.25.10:FF:000920">
    <property type="entry name" value="protein eyes shut homolog"/>
    <property type="match status" value="1"/>
</dbReference>
<evidence type="ECO:0000256" key="6">
    <source>
        <dbReference type="ARBA" id="ARBA00022737"/>
    </source>
</evidence>
<dbReference type="PANTHER" id="PTHR12916:SF4">
    <property type="entry name" value="UNINFLATABLE, ISOFORM C"/>
    <property type="match status" value="1"/>
</dbReference>
<feature type="disulfide bond" evidence="10">
    <location>
        <begin position="1441"/>
        <end position="1450"/>
    </location>
</feature>
<proteinExistence type="predicted"/>
<feature type="signal peptide" evidence="12">
    <location>
        <begin position="1"/>
        <end position="25"/>
    </location>
</feature>
<name>A0A673ZJZ5_SALTR</name>
<dbReference type="FunFam" id="2.10.25.10:FF:000143">
    <property type="entry name" value="Protein crumbs 1"/>
    <property type="match status" value="3"/>
</dbReference>
<dbReference type="FunFam" id="2.10.25.10:FF:000669">
    <property type="entry name" value="Eyes shut homolog"/>
    <property type="match status" value="1"/>
</dbReference>
<dbReference type="Proteomes" id="UP000472277">
    <property type="component" value="Chromosome 18"/>
</dbReference>
<organism evidence="15 16">
    <name type="scientific">Salmo trutta</name>
    <name type="common">Brown trout</name>
    <dbReference type="NCBI Taxonomy" id="8032"/>
    <lineage>
        <taxon>Eukaryota</taxon>
        <taxon>Metazoa</taxon>
        <taxon>Chordata</taxon>
        <taxon>Craniata</taxon>
        <taxon>Vertebrata</taxon>
        <taxon>Euteleostomi</taxon>
        <taxon>Actinopterygii</taxon>
        <taxon>Neopterygii</taxon>
        <taxon>Teleostei</taxon>
        <taxon>Protacanthopterygii</taxon>
        <taxon>Salmoniformes</taxon>
        <taxon>Salmonidae</taxon>
        <taxon>Salmoninae</taxon>
        <taxon>Salmo</taxon>
    </lineage>
</organism>
<feature type="domain" description="EGF-like" evidence="14">
    <location>
        <begin position="2670"/>
        <end position="2708"/>
    </location>
</feature>
<feature type="disulfide bond" evidence="10">
    <location>
        <begin position="787"/>
        <end position="796"/>
    </location>
</feature>
<evidence type="ECO:0000256" key="3">
    <source>
        <dbReference type="ARBA" id="ARBA00022530"/>
    </source>
</evidence>
<dbReference type="FunFam" id="2.10.25.10:FF:000004">
    <property type="entry name" value="Neurogenic locus notch 1"/>
    <property type="match status" value="1"/>
</dbReference>
<feature type="disulfide bond" evidence="10">
    <location>
        <begin position="1252"/>
        <end position="1261"/>
    </location>
</feature>
<feature type="disulfide bond" evidence="10">
    <location>
        <begin position="1154"/>
        <end position="1171"/>
    </location>
</feature>
<feature type="domain" description="EGF-like" evidence="14">
    <location>
        <begin position="1069"/>
        <end position="1105"/>
    </location>
</feature>
<feature type="disulfide bond" evidence="10">
    <location>
        <begin position="519"/>
        <end position="528"/>
    </location>
</feature>
<feature type="domain" description="EGF-like" evidence="14">
    <location>
        <begin position="1226"/>
        <end position="1262"/>
    </location>
</feature>
<dbReference type="InterPro" id="IPR018097">
    <property type="entry name" value="EGF_Ca-bd_CS"/>
</dbReference>
<dbReference type="PROSITE" id="PS00010">
    <property type="entry name" value="ASX_HYDROXYL"/>
    <property type="match status" value="20"/>
</dbReference>
<feature type="disulfide bond" evidence="10">
    <location>
        <begin position="1562"/>
        <end position="1571"/>
    </location>
</feature>
<evidence type="ECO:0000256" key="4">
    <source>
        <dbReference type="ARBA" id="ARBA00022536"/>
    </source>
</evidence>
<feature type="disulfide bond" evidence="10">
    <location>
        <begin position="595"/>
        <end position="604"/>
    </location>
</feature>
<feature type="domain" description="EGF-like" evidence="14">
    <location>
        <begin position="1185"/>
        <end position="1224"/>
    </location>
</feature>